<feature type="compositionally biased region" description="Pro residues" evidence="13">
    <location>
        <begin position="1"/>
        <end position="13"/>
    </location>
</feature>
<dbReference type="FunFam" id="3.40.50.410:FF:000008">
    <property type="entry name" value="Protein transport protein SEC23"/>
    <property type="match status" value="1"/>
</dbReference>
<dbReference type="GO" id="GO:0005789">
    <property type="term" value="C:endoplasmic reticulum membrane"/>
    <property type="evidence" value="ECO:0007669"/>
    <property type="project" value="UniProtKB-SubCell"/>
</dbReference>
<dbReference type="InterPro" id="IPR056146">
    <property type="entry name" value="DUF7729"/>
</dbReference>
<feature type="domain" description="Sec23/Sec24 beta-sandwich" evidence="18">
    <location>
        <begin position="799"/>
        <end position="901"/>
    </location>
</feature>
<dbReference type="OrthoDB" id="10256289at2759"/>
<dbReference type="InterPro" id="IPR006896">
    <property type="entry name" value="Sec23/24_trunk_dom"/>
</dbReference>
<feature type="region of interest" description="Disordered" evidence="13">
    <location>
        <begin position="98"/>
        <end position="118"/>
    </location>
</feature>
<evidence type="ECO:0000256" key="14">
    <source>
        <dbReference type="SAM" id="Phobius"/>
    </source>
</evidence>
<dbReference type="EMBL" id="LN679102">
    <property type="protein sequence ID" value="CEL57741.1"/>
    <property type="molecule type" value="Genomic_DNA"/>
</dbReference>
<feature type="transmembrane region" description="Helical" evidence="14">
    <location>
        <begin position="366"/>
        <end position="387"/>
    </location>
</feature>
<dbReference type="GO" id="GO:0030127">
    <property type="term" value="C:COPII vesicle coat"/>
    <property type="evidence" value="ECO:0007669"/>
    <property type="project" value="InterPro"/>
</dbReference>
<keyword evidence="6" id="KW-0479">Metal-binding</keyword>
<dbReference type="STRING" id="1108050.A0A0B7FIE3"/>
<evidence type="ECO:0000256" key="8">
    <source>
        <dbReference type="ARBA" id="ARBA00022833"/>
    </source>
</evidence>
<dbReference type="GO" id="GO:0000139">
    <property type="term" value="C:Golgi membrane"/>
    <property type="evidence" value="ECO:0007669"/>
    <property type="project" value="UniProtKB-SubCell"/>
</dbReference>
<dbReference type="SUPFAM" id="SSF81995">
    <property type="entry name" value="beta-sandwich domain of Sec23/24"/>
    <property type="match status" value="1"/>
</dbReference>
<evidence type="ECO:0000259" key="19">
    <source>
        <dbReference type="Pfam" id="PF24855"/>
    </source>
</evidence>
<evidence type="ECO:0000313" key="20">
    <source>
        <dbReference type="EMBL" id="CEL57741.1"/>
    </source>
</evidence>
<evidence type="ECO:0000256" key="10">
    <source>
        <dbReference type="ARBA" id="ARBA00022927"/>
    </source>
</evidence>
<evidence type="ECO:0000256" key="2">
    <source>
        <dbReference type="ARBA" id="ARBA00004299"/>
    </source>
</evidence>
<evidence type="ECO:0000256" key="6">
    <source>
        <dbReference type="ARBA" id="ARBA00022723"/>
    </source>
</evidence>
<dbReference type="InterPro" id="IPR037364">
    <property type="entry name" value="Sec23"/>
</dbReference>
<dbReference type="SUPFAM" id="SSF82919">
    <property type="entry name" value="Zn-finger domain of Sec23/24"/>
    <property type="match status" value="1"/>
</dbReference>
<dbReference type="InterPro" id="IPR036174">
    <property type="entry name" value="Znf_Sec23_Sec24_sf"/>
</dbReference>
<dbReference type="InterPro" id="IPR012990">
    <property type="entry name" value="Beta-sandwich_Sec23_24"/>
</dbReference>
<dbReference type="GO" id="GO:0005096">
    <property type="term" value="F:GTPase activator activity"/>
    <property type="evidence" value="ECO:0007669"/>
    <property type="project" value="TreeGrafter"/>
</dbReference>
<evidence type="ECO:0000259" key="16">
    <source>
        <dbReference type="Pfam" id="PF04811"/>
    </source>
</evidence>
<keyword evidence="11 14" id="KW-0472">Membrane</keyword>
<keyword evidence="21" id="KW-1185">Reference proteome</keyword>
<name>A0A0B7FIE3_THACB</name>
<evidence type="ECO:0000256" key="4">
    <source>
        <dbReference type="ARBA" id="ARBA00009210"/>
    </source>
</evidence>
<comment type="subcellular location">
    <subcellularLocation>
        <location evidence="2">Cytoplasmic vesicle</location>
        <location evidence="2">COPII-coated vesicle membrane</location>
        <topology evidence="2">Peripheral membrane protein</topology>
        <orientation evidence="2">Cytoplasmic side</orientation>
    </subcellularLocation>
    <subcellularLocation>
        <location evidence="3">Endoplasmic reticulum membrane</location>
        <topology evidence="3">Peripheral membrane protein</topology>
        <orientation evidence="3">Cytoplasmic side</orientation>
    </subcellularLocation>
    <subcellularLocation>
        <location evidence="1">Golgi apparatus membrane</location>
        <topology evidence="1">Peripheral membrane protein</topology>
        <orientation evidence="1">Cytoplasmic side</orientation>
    </subcellularLocation>
</comment>
<dbReference type="InterPro" id="IPR036465">
    <property type="entry name" value="vWFA_dom_sf"/>
</dbReference>
<dbReference type="PANTHER" id="PTHR11141:SF0">
    <property type="entry name" value="PROTEIN TRANSPORT PROTEIN SEC23"/>
    <property type="match status" value="1"/>
</dbReference>
<dbReference type="Pfam" id="PF04811">
    <property type="entry name" value="Sec23_trunk"/>
    <property type="match status" value="1"/>
</dbReference>
<evidence type="ECO:0000256" key="9">
    <source>
        <dbReference type="ARBA" id="ARBA00022892"/>
    </source>
</evidence>
<feature type="region of interest" description="Disordered" evidence="13">
    <location>
        <begin position="1"/>
        <end position="30"/>
    </location>
</feature>
<organism evidence="20 21">
    <name type="scientific">Thanatephorus cucumeris (strain AG1-IB / isolate 7/3/14)</name>
    <name type="common">Lettuce bottom rot fungus</name>
    <name type="synonym">Rhizoctonia solani</name>
    <dbReference type="NCBI Taxonomy" id="1108050"/>
    <lineage>
        <taxon>Eukaryota</taxon>
        <taxon>Fungi</taxon>
        <taxon>Dikarya</taxon>
        <taxon>Basidiomycota</taxon>
        <taxon>Agaricomycotina</taxon>
        <taxon>Agaricomycetes</taxon>
        <taxon>Cantharellales</taxon>
        <taxon>Ceratobasidiaceae</taxon>
        <taxon>Rhizoctonia</taxon>
        <taxon>Rhizoctonia solani AG-1</taxon>
    </lineage>
</organism>
<feature type="domain" description="Sec23/Sec24 trunk" evidence="16">
    <location>
        <begin position="523"/>
        <end position="788"/>
    </location>
</feature>
<keyword evidence="14" id="KW-1133">Transmembrane helix</keyword>
<keyword evidence="8" id="KW-0862">Zinc</keyword>
<dbReference type="Gene3D" id="3.40.50.410">
    <property type="entry name" value="von Willebrand factor, type A domain"/>
    <property type="match status" value="1"/>
</dbReference>
<keyword evidence="7" id="KW-0256">Endoplasmic reticulum</keyword>
<dbReference type="GO" id="GO:0090110">
    <property type="term" value="P:COPII-coated vesicle cargo loading"/>
    <property type="evidence" value="ECO:0007669"/>
    <property type="project" value="TreeGrafter"/>
</dbReference>
<dbReference type="GO" id="GO:0008270">
    <property type="term" value="F:zinc ion binding"/>
    <property type="evidence" value="ECO:0007669"/>
    <property type="project" value="InterPro"/>
</dbReference>
<feature type="compositionally biased region" description="Low complexity" evidence="13">
    <location>
        <begin position="106"/>
        <end position="118"/>
    </location>
</feature>
<dbReference type="Gene3D" id="2.60.40.1670">
    <property type="entry name" value="beta-sandwich domain of Sec23/24"/>
    <property type="match status" value="1"/>
</dbReference>
<feature type="domain" description="DUF7729" evidence="19">
    <location>
        <begin position="144"/>
        <end position="350"/>
    </location>
</feature>
<dbReference type="Gene3D" id="1.20.120.730">
    <property type="entry name" value="Sec23/Sec24 helical domain"/>
    <property type="match status" value="1"/>
</dbReference>
<dbReference type="Proteomes" id="UP000059188">
    <property type="component" value="Unassembled WGS sequence"/>
</dbReference>
<dbReference type="PANTHER" id="PTHR11141">
    <property type="entry name" value="PROTEIN TRANSPORT PROTEIN SEC23"/>
    <property type="match status" value="1"/>
</dbReference>
<accession>A0A0B7FIE3</accession>
<dbReference type="Pfam" id="PF24855">
    <property type="entry name" value="DUF7729"/>
    <property type="match status" value="1"/>
</dbReference>
<evidence type="ECO:0000256" key="1">
    <source>
        <dbReference type="ARBA" id="ARBA00004255"/>
    </source>
</evidence>
<dbReference type="AlphaFoldDB" id="A0A0B7FIE3"/>
<evidence type="ECO:0000313" key="21">
    <source>
        <dbReference type="Proteomes" id="UP000059188"/>
    </source>
</evidence>
<dbReference type="InterPro" id="IPR036175">
    <property type="entry name" value="Sec23/24_helical_dom_sf"/>
</dbReference>
<evidence type="ECO:0000256" key="13">
    <source>
        <dbReference type="SAM" id="MobiDB-lite"/>
    </source>
</evidence>
<dbReference type="Gene3D" id="2.30.30.380">
    <property type="entry name" value="Zn-finger domain of Sec23/24"/>
    <property type="match status" value="1"/>
</dbReference>
<feature type="domain" description="Zinc finger Sec23/Sec24-type" evidence="15">
    <location>
        <begin position="456"/>
        <end position="495"/>
    </location>
</feature>
<reference evidence="20 21" key="1">
    <citation type="submission" date="2014-11" db="EMBL/GenBank/DDBJ databases">
        <authorList>
            <person name="Wibberg Daniel"/>
        </authorList>
    </citation>
    <scope>NUCLEOTIDE SEQUENCE [LARGE SCALE GENOMIC DNA]</scope>
    <source>
        <strain evidence="20">Rhizoctonia solani AG1-IB 7/3/14</strain>
    </source>
</reference>
<dbReference type="GO" id="GO:0006886">
    <property type="term" value="P:intracellular protein transport"/>
    <property type="evidence" value="ECO:0007669"/>
    <property type="project" value="InterPro"/>
</dbReference>
<dbReference type="InterPro" id="IPR006900">
    <property type="entry name" value="Sec23/24_helical_dom"/>
</dbReference>
<dbReference type="InterPro" id="IPR006895">
    <property type="entry name" value="Znf_Sec23_Sec24"/>
</dbReference>
<feature type="domain" description="Sec23/Sec24 helical" evidence="17">
    <location>
        <begin position="914"/>
        <end position="1000"/>
    </location>
</feature>
<gene>
    <name evidence="20" type="ORF">RSOLAG1IB_02485</name>
</gene>
<evidence type="ECO:0000256" key="5">
    <source>
        <dbReference type="ARBA" id="ARBA00022448"/>
    </source>
</evidence>
<keyword evidence="12" id="KW-0968">Cytoplasmic vesicle</keyword>
<dbReference type="Pfam" id="PF08033">
    <property type="entry name" value="Sec23_BS"/>
    <property type="match status" value="1"/>
</dbReference>
<evidence type="ECO:0000259" key="15">
    <source>
        <dbReference type="Pfam" id="PF04810"/>
    </source>
</evidence>
<evidence type="ECO:0000256" key="3">
    <source>
        <dbReference type="ARBA" id="ARBA00004397"/>
    </source>
</evidence>
<dbReference type="CDD" id="cd01478">
    <property type="entry name" value="Sec23-like"/>
    <property type="match status" value="1"/>
</dbReference>
<dbReference type="FunFam" id="2.30.30.380:FF:000001">
    <property type="entry name" value="Protein transport protein SEC23"/>
    <property type="match status" value="1"/>
</dbReference>
<evidence type="ECO:0000256" key="7">
    <source>
        <dbReference type="ARBA" id="ARBA00022824"/>
    </source>
</evidence>
<keyword evidence="10" id="KW-0653">Protein transport</keyword>
<keyword evidence="14" id="KW-0812">Transmembrane</keyword>
<evidence type="ECO:0000256" key="12">
    <source>
        <dbReference type="ARBA" id="ARBA00023329"/>
    </source>
</evidence>
<keyword evidence="9" id="KW-0931">ER-Golgi transport</keyword>
<dbReference type="SUPFAM" id="SSF81811">
    <property type="entry name" value="Helical domain of Sec23/24"/>
    <property type="match status" value="1"/>
</dbReference>
<keyword evidence="5" id="KW-0813">Transport</keyword>
<sequence>MFTPPPSPLPIPNDPIAAAGAGPLESKPKRSRLSGHQRLLSLVVPVIVLVLISLASRHAVDRPMDIDVSSAPAPHAASHWANRVSGLKRHIPKRLASADPADQLLPVPTATTSAPGTTTPQQLGAGISSVAPAIPNPPWPVPTPFPQPFDSSLSSNFSTPACSSFFSSFATNMTFRACRPFSLLLGTSNTFFNIQSNLTELTAVMGGTCDTTRSIDDCRTTMDWLASEIVKPGVCGPDIANQNGNVLEALNGFKTYDLMRQAGCLVNQRSNAYCFVESVASSSPVDTYFYALPIGTPVPQKSIPSCSPCIKSLMSLYAGYATDKSLPLSKVYSPAQKLAASSCGPDYAQAMANSAVTRTAVTTVSFWLFFGVALGVLLATGASTSHLSQALAISHRDSYTYPAMNFEDVEERDGVRLSWNVWPSSRIEATRTVVPIAALYTPLKQREDLPPVLYEPVTCKPPCRAILNPYCQIDVRGKLWICPFCLQRNAFPPHYKDISNTNLPAELLPKYTTIEYTLSRPAPVPPIFLFVVDTCLDEEDLKALRDALVLSLSLLPAHALVGLITFGTMTQVHELGYAECSKSYVFRGGKEYTAKQIQDMLNLSSANRAAPRPGQPVPPQSFGAARFLLPISQVEFQLTSILEQLARDPWPVANDKRPLRCTGVAISVAVGLLESTFSNTGARIMVFSGGPATEGPGMVVSNELREPIRSHHDIDRDSVKHFKRASKFYEGLAKRAAQNGHAIDLFAGCLDQVGLLEMKLLANMTNGVIVLSDSFATSIFKQSFIRIFNKDAQGHLQMGFNATFDVQTTKELKVSGLIGHAISANKKSACVGETEIGIAQTSAWKICTLTPRTSTAVYFEVVTPAGQPLQAGSRGLIQFVTHFQHSSGQMRLRVSTIARNFAEAGSPTISASFDQEAAAVLMARIAVFKAEIDDSPDVLRWLDRMLIRLCQKFADYRKEDTMSFRLADNFSIYPQFMFHLRRSQFLQVFNNSPDETAFYR</sequence>
<dbReference type="GO" id="GO:0070971">
    <property type="term" value="C:endoplasmic reticulum exit site"/>
    <property type="evidence" value="ECO:0007669"/>
    <property type="project" value="TreeGrafter"/>
</dbReference>
<proteinExistence type="inferred from homology"/>
<evidence type="ECO:0000259" key="18">
    <source>
        <dbReference type="Pfam" id="PF08033"/>
    </source>
</evidence>
<comment type="similarity">
    <text evidence="4">Belongs to the SEC23/SEC24 family. SEC23 subfamily.</text>
</comment>
<evidence type="ECO:0000259" key="17">
    <source>
        <dbReference type="Pfam" id="PF04815"/>
    </source>
</evidence>
<evidence type="ECO:0000256" key="11">
    <source>
        <dbReference type="ARBA" id="ARBA00023136"/>
    </source>
</evidence>
<dbReference type="Pfam" id="PF04810">
    <property type="entry name" value="zf-Sec23_Sec24"/>
    <property type="match status" value="1"/>
</dbReference>
<feature type="transmembrane region" description="Helical" evidence="14">
    <location>
        <begin position="39"/>
        <end position="60"/>
    </location>
</feature>
<dbReference type="Pfam" id="PF04815">
    <property type="entry name" value="Sec23_helical"/>
    <property type="match status" value="1"/>
</dbReference>
<protein>
    <submittedName>
        <fullName evidence="20">Protein transport protein SEC23</fullName>
    </submittedName>
</protein>
<dbReference type="SUPFAM" id="SSF53300">
    <property type="entry name" value="vWA-like"/>
    <property type="match status" value="1"/>
</dbReference>